<dbReference type="EC" id="2.7.13.3" evidence="2"/>
<dbReference type="InterPro" id="IPR005467">
    <property type="entry name" value="His_kinase_dom"/>
</dbReference>
<keyword evidence="7" id="KW-0067">ATP-binding</keyword>
<dbReference type="Pfam" id="PF02518">
    <property type="entry name" value="HATPase_c"/>
    <property type="match status" value="1"/>
</dbReference>
<dbReference type="InterPro" id="IPR000700">
    <property type="entry name" value="PAS-assoc_C"/>
</dbReference>
<evidence type="ECO:0000256" key="9">
    <source>
        <dbReference type="SAM" id="Phobius"/>
    </source>
</evidence>
<feature type="domain" description="PAS" evidence="11">
    <location>
        <begin position="389"/>
        <end position="425"/>
    </location>
</feature>
<dbReference type="NCBIfam" id="TIGR00229">
    <property type="entry name" value="sensory_box"/>
    <property type="match status" value="1"/>
</dbReference>
<keyword evidence="9" id="KW-0472">Membrane</keyword>
<dbReference type="CDD" id="cd00082">
    <property type="entry name" value="HisKA"/>
    <property type="match status" value="1"/>
</dbReference>
<dbReference type="RefSeq" id="WP_013008084.1">
    <property type="nucleotide sequence ID" value="NC_013939.1"/>
</dbReference>
<keyword evidence="8" id="KW-0902">Two-component regulatory system</keyword>
<feature type="transmembrane region" description="Helical" evidence="9">
    <location>
        <begin position="16"/>
        <end position="34"/>
    </location>
</feature>
<evidence type="ECO:0000256" key="6">
    <source>
        <dbReference type="ARBA" id="ARBA00022777"/>
    </source>
</evidence>
<dbReference type="InterPro" id="IPR003594">
    <property type="entry name" value="HATPase_dom"/>
</dbReference>
<dbReference type="Gene3D" id="1.10.287.130">
    <property type="match status" value="1"/>
</dbReference>
<dbReference type="OrthoDB" id="9805967at2"/>
<protein>
    <recommendedName>
        <fullName evidence="2">histidine kinase</fullName>
        <ecNumber evidence="2">2.7.13.3</ecNumber>
    </recommendedName>
</protein>
<dbReference type="Proteomes" id="UP000001520">
    <property type="component" value="Chromosome"/>
</dbReference>
<dbReference type="PROSITE" id="PS50112">
    <property type="entry name" value="PAS"/>
    <property type="match status" value="1"/>
</dbReference>
<evidence type="ECO:0000313" key="13">
    <source>
        <dbReference type="EMBL" id="BAI80838.1"/>
    </source>
</evidence>
<organism evidence="13 14">
    <name type="scientific">Deferribacter desulfuricans (strain DSM 14783 / JCM 11476 / NBRC 101012 / SSM1)</name>
    <dbReference type="NCBI Taxonomy" id="639282"/>
    <lineage>
        <taxon>Bacteria</taxon>
        <taxon>Pseudomonadati</taxon>
        <taxon>Deferribacterota</taxon>
        <taxon>Deferribacteres</taxon>
        <taxon>Deferribacterales</taxon>
        <taxon>Deferribacteraceae</taxon>
        <taxon>Deferribacter</taxon>
    </lineage>
</organism>
<feature type="transmembrane region" description="Helical" evidence="9">
    <location>
        <begin position="231"/>
        <end position="251"/>
    </location>
</feature>
<evidence type="ECO:0000256" key="2">
    <source>
        <dbReference type="ARBA" id="ARBA00012438"/>
    </source>
</evidence>
<accession>D3PE15</accession>
<dbReference type="Pfam" id="PF13188">
    <property type="entry name" value="PAS_8"/>
    <property type="match status" value="1"/>
</dbReference>
<keyword evidence="6" id="KW-0418">Kinase</keyword>
<dbReference type="eggNOG" id="COG3283">
    <property type="taxonomic scope" value="Bacteria"/>
</dbReference>
<evidence type="ECO:0000259" key="11">
    <source>
        <dbReference type="PROSITE" id="PS50112"/>
    </source>
</evidence>
<evidence type="ECO:0000256" key="5">
    <source>
        <dbReference type="ARBA" id="ARBA00022741"/>
    </source>
</evidence>
<dbReference type="STRING" id="639282.DEFDS_1377"/>
<feature type="domain" description="PAC" evidence="12">
    <location>
        <begin position="332"/>
        <end position="388"/>
    </location>
</feature>
<keyword evidence="5" id="KW-0547">Nucleotide-binding</keyword>
<feature type="domain" description="Histidine kinase" evidence="10">
    <location>
        <begin position="514"/>
        <end position="718"/>
    </location>
</feature>
<dbReference type="InterPro" id="IPR036097">
    <property type="entry name" value="HisK_dim/P_sf"/>
</dbReference>
<reference evidence="13 14" key="1">
    <citation type="journal article" date="2010" name="DNA Res.">
        <title>Bacterial lifestyle in a deep-sea hydrothermal vent chimney revealed by the genome sequence of the thermophilic bacterium Deferribacter desulfuricans SSM1.</title>
        <authorList>
            <person name="Takaki Y."/>
            <person name="Shimamura S."/>
            <person name="Nakagawa S."/>
            <person name="Fukuhara Y."/>
            <person name="Horikawa H."/>
            <person name="Ankai A."/>
            <person name="Harada T."/>
            <person name="Hosoyama A."/>
            <person name="Oguchi A."/>
            <person name="Fukui S."/>
            <person name="Fujita N."/>
            <person name="Takami H."/>
            <person name="Takai K."/>
        </authorList>
    </citation>
    <scope>NUCLEOTIDE SEQUENCE [LARGE SCALE GENOMIC DNA]</scope>
    <source>
        <strain evidence="14">DSM 14783 / JCM 11476 / NBRC 101012 / SSM1</strain>
    </source>
</reference>
<dbReference type="eggNOG" id="COG4191">
    <property type="taxonomic scope" value="Bacteria"/>
</dbReference>
<dbReference type="PROSITE" id="PS50113">
    <property type="entry name" value="PAC"/>
    <property type="match status" value="1"/>
</dbReference>
<dbReference type="SUPFAM" id="SSF55785">
    <property type="entry name" value="PYP-like sensor domain (PAS domain)"/>
    <property type="match status" value="2"/>
</dbReference>
<dbReference type="Pfam" id="PF00512">
    <property type="entry name" value="HisKA"/>
    <property type="match status" value="1"/>
</dbReference>
<evidence type="ECO:0000256" key="4">
    <source>
        <dbReference type="ARBA" id="ARBA00022679"/>
    </source>
</evidence>
<keyword evidence="3" id="KW-0597">Phosphoprotein</keyword>
<keyword evidence="9" id="KW-1133">Transmembrane helix</keyword>
<evidence type="ECO:0000256" key="1">
    <source>
        <dbReference type="ARBA" id="ARBA00000085"/>
    </source>
</evidence>
<evidence type="ECO:0000259" key="12">
    <source>
        <dbReference type="PROSITE" id="PS50113"/>
    </source>
</evidence>
<evidence type="ECO:0000256" key="8">
    <source>
        <dbReference type="ARBA" id="ARBA00023012"/>
    </source>
</evidence>
<dbReference type="InterPro" id="IPR003661">
    <property type="entry name" value="HisK_dim/P_dom"/>
</dbReference>
<evidence type="ECO:0000256" key="3">
    <source>
        <dbReference type="ARBA" id="ARBA00022553"/>
    </source>
</evidence>
<dbReference type="Gene3D" id="3.30.450.20">
    <property type="entry name" value="PAS domain"/>
    <property type="match status" value="2"/>
</dbReference>
<dbReference type="SUPFAM" id="SSF55874">
    <property type="entry name" value="ATPase domain of HSP90 chaperone/DNA topoisomerase II/histidine kinase"/>
    <property type="match status" value="1"/>
</dbReference>
<dbReference type="InterPro" id="IPR036890">
    <property type="entry name" value="HATPase_C_sf"/>
</dbReference>
<dbReference type="Pfam" id="PF08448">
    <property type="entry name" value="PAS_4"/>
    <property type="match status" value="1"/>
</dbReference>
<dbReference type="HOGENOM" id="CLU_448115_0_0_0"/>
<dbReference type="PANTHER" id="PTHR43065:SF10">
    <property type="entry name" value="PEROXIDE STRESS-ACTIVATED HISTIDINE KINASE MAK3"/>
    <property type="match status" value="1"/>
</dbReference>
<dbReference type="SMART" id="SM00387">
    <property type="entry name" value="HATPase_c"/>
    <property type="match status" value="1"/>
</dbReference>
<dbReference type="GO" id="GO:0005524">
    <property type="term" value="F:ATP binding"/>
    <property type="evidence" value="ECO:0007669"/>
    <property type="project" value="UniProtKB-KW"/>
</dbReference>
<keyword evidence="4" id="KW-0808">Transferase</keyword>
<dbReference type="KEGG" id="ddf:DEFDS_1377"/>
<name>D3PE15_DEFDS</name>
<dbReference type="AlphaFoldDB" id="D3PE15"/>
<dbReference type="InterPro" id="IPR013656">
    <property type="entry name" value="PAS_4"/>
</dbReference>
<dbReference type="Gene3D" id="3.30.565.10">
    <property type="entry name" value="Histidine kinase-like ATPase, C-terminal domain"/>
    <property type="match status" value="1"/>
</dbReference>
<evidence type="ECO:0000259" key="10">
    <source>
        <dbReference type="PROSITE" id="PS50109"/>
    </source>
</evidence>
<dbReference type="InterPro" id="IPR035965">
    <property type="entry name" value="PAS-like_dom_sf"/>
</dbReference>
<comment type="catalytic activity">
    <reaction evidence="1">
        <text>ATP + protein L-histidine = ADP + protein N-phospho-L-histidine.</text>
        <dbReference type="EC" id="2.7.13.3"/>
    </reaction>
</comment>
<sequence length="718" mass="83559">MDLLKKYFKYFETYEILLFLFIFLLFIFGSLVFIDYKSNSKLLSYAFSYQQTLIDNIKKRIEDLNVEFVLNTEDIFYELQSNKNIDVENLVVLQKNKLILDTSSIFIPNMLKTFSNVGNEDIIFSKNIPYLVFHVKKNDFNFYKIIDLIETIKSLVPKDFNFVIKKGQDVYFLRDQFYDDNLYKKGNFIFKYNNKEYIVSESTVIGDTNLYILSDKLGYFRVLNKIERVSLIDIIIGFLFISTLILIRYYIGRFYYEREEIEQLFEIEHEKFESIVEAIGEGVALVDHNYKCIWANTLIKENLGEGEEHYCYSMIWDEIKPCVECTMEKVFETKNIQSFRKEINQGAKTFYYDVILSPLVDNEGKVIAVVELVRDITDIITLQLQVQQSENYLRNILENIPDAIITFDENYNILTRNKAALEIFGDEIQNCNIKDYVRDENLWEILKDQNLVENYDVYIEGEKSKPVRLSIIKLINDNRLHYLMIVRDMTKIRELESKLVEKEKLSALGLLAGGVAHEINNPLVGILNFAQLLDKKLPENSYEKKLVKTIIEASKDTKQIVNNLLAFARHKDSDVSNVDLKDSLDFAIKILGSKIRDKKVDVKVDIFCDTNVLANKGKLHQLIINLLSNAIDAVDENGKIDILFDKLEDKRVFKIKDYGKGIPEDVSQKIFDPFFTTKGLGKGTGLGLAIVKSIVDEYGWEIDVKSEVGKYSEFIIYI</sequence>
<dbReference type="InterPro" id="IPR000014">
    <property type="entry name" value="PAS"/>
</dbReference>
<dbReference type="SUPFAM" id="SSF47384">
    <property type="entry name" value="Homodimeric domain of signal transducing histidine kinase"/>
    <property type="match status" value="1"/>
</dbReference>
<gene>
    <name evidence="13" type="ordered locus">DEFDS_1377</name>
</gene>
<dbReference type="PRINTS" id="PR00344">
    <property type="entry name" value="BCTRLSENSOR"/>
</dbReference>
<dbReference type="PANTHER" id="PTHR43065">
    <property type="entry name" value="SENSOR HISTIDINE KINASE"/>
    <property type="match status" value="1"/>
</dbReference>
<keyword evidence="9" id="KW-0812">Transmembrane</keyword>
<dbReference type="CDD" id="cd00075">
    <property type="entry name" value="HATPase"/>
    <property type="match status" value="1"/>
</dbReference>
<evidence type="ECO:0000256" key="7">
    <source>
        <dbReference type="ARBA" id="ARBA00022840"/>
    </source>
</evidence>
<keyword evidence="14" id="KW-1185">Reference proteome</keyword>
<dbReference type="SMART" id="SM00388">
    <property type="entry name" value="HisKA"/>
    <property type="match status" value="1"/>
</dbReference>
<dbReference type="SMART" id="SM00091">
    <property type="entry name" value="PAS"/>
    <property type="match status" value="2"/>
</dbReference>
<dbReference type="InterPro" id="IPR004358">
    <property type="entry name" value="Sig_transdc_His_kin-like_C"/>
</dbReference>
<evidence type="ECO:0000313" key="14">
    <source>
        <dbReference type="Proteomes" id="UP000001520"/>
    </source>
</evidence>
<dbReference type="EMBL" id="AP011529">
    <property type="protein sequence ID" value="BAI80838.1"/>
    <property type="molecule type" value="Genomic_DNA"/>
</dbReference>
<dbReference type="GO" id="GO:0000155">
    <property type="term" value="F:phosphorelay sensor kinase activity"/>
    <property type="evidence" value="ECO:0007669"/>
    <property type="project" value="InterPro"/>
</dbReference>
<dbReference type="PROSITE" id="PS50109">
    <property type="entry name" value="HIS_KIN"/>
    <property type="match status" value="1"/>
</dbReference>
<proteinExistence type="predicted"/>